<organism evidence="1">
    <name type="scientific">viral metagenome</name>
    <dbReference type="NCBI Taxonomy" id="1070528"/>
    <lineage>
        <taxon>unclassified sequences</taxon>
        <taxon>metagenomes</taxon>
        <taxon>organismal metagenomes</taxon>
    </lineage>
</organism>
<dbReference type="EMBL" id="MT143816">
    <property type="protein sequence ID" value="QJB02940.1"/>
    <property type="molecule type" value="Genomic_DNA"/>
</dbReference>
<accession>A0A6H1ZHP5</accession>
<evidence type="ECO:0000313" key="3">
    <source>
        <dbReference type="EMBL" id="QJB02940.1"/>
    </source>
</evidence>
<evidence type="ECO:0000313" key="2">
    <source>
        <dbReference type="EMBL" id="QJA72994.1"/>
    </source>
</evidence>
<gene>
    <name evidence="4" type="ORF">MM171A02421_0008</name>
    <name evidence="3" type="ORF">MM171B00984_0007</name>
    <name evidence="2" type="ORF">MM415A02533_0006</name>
    <name evidence="1" type="ORF">TM448A00672_0009</name>
</gene>
<sequence length="103" mass="11748">MTYQELLNRGKSRITPGQEYTTKNIVKLQQLEHTSLAEKCQFLFGVDSLEGLFLKEKEFYAITRRSLPLDISALAVGRCALAIDVGKVEDILNSHLAYHYEEE</sequence>
<proteinExistence type="predicted"/>
<dbReference type="EMBL" id="MT144043">
    <property type="protein sequence ID" value="QJA47443.1"/>
    <property type="molecule type" value="Genomic_DNA"/>
</dbReference>
<dbReference type="EMBL" id="MT143918">
    <property type="protein sequence ID" value="QJH92766.1"/>
    <property type="molecule type" value="Genomic_DNA"/>
</dbReference>
<protein>
    <submittedName>
        <fullName evidence="1">Uncharacterized protein</fullName>
    </submittedName>
</protein>
<dbReference type="EMBL" id="MT141994">
    <property type="protein sequence ID" value="QJA72994.1"/>
    <property type="molecule type" value="Genomic_DNA"/>
</dbReference>
<evidence type="ECO:0000313" key="4">
    <source>
        <dbReference type="EMBL" id="QJH92766.1"/>
    </source>
</evidence>
<evidence type="ECO:0000313" key="1">
    <source>
        <dbReference type="EMBL" id="QJA47443.1"/>
    </source>
</evidence>
<dbReference type="AlphaFoldDB" id="A0A6H1ZHP5"/>
<name>A0A6H1ZHP5_9ZZZZ</name>
<reference evidence="1" key="1">
    <citation type="submission" date="2020-03" db="EMBL/GenBank/DDBJ databases">
        <title>The deep terrestrial virosphere.</title>
        <authorList>
            <person name="Holmfeldt K."/>
            <person name="Nilsson E."/>
            <person name="Simone D."/>
            <person name="Lopez-Fernandez M."/>
            <person name="Wu X."/>
            <person name="de Brujin I."/>
            <person name="Lundin D."/>
            <person name="Andersson A."/>
            <person name="Bertilsson S."/>
            <person name="Dopson M."/>
        </authorList>
    </citation>
    <scope>NUCLEOTIDE SEQUENCE</scope>
    <source>
        <strain evidence="4">MM171A02421</strain>
        <strain evidence="3">MM171B00984</strain>
        <strain evidence="2">MM415A02533</strain>
        <strain evidence="1">TM448A00672</strain>
    </source>
</reference>